<accession>A0A6J5KW19</accession>
<name>A0A6J5KW19_9CAUD</name>
<organism evidence="1">
    <name type="scientific">uncultured Caudovirales phage</name>
    <dbReference type="NCBI Taxonomy" id="2100421"/>
    <lineage>
        <taxon>Viruses</taxon>
        <taxon>Duplodnaviria</taxon>
        <taxon>Heunggongvirae</taxon>
        <taxon>Uroviricota</taxon>
        <taxon>Caudoviricetes</taxon>
        <taxon>Peduoviridae</taxon>
        <taxon>Maltschvirus</taxon>
        <taxon>Maltschvirus maltsch</taxon>
    </lineage>
</organism>
<sequence>MRNKDLFEQKLERFEAEVKKIGYNIHKNELDVAYNLVEVLLEKIGDLRTLLNTEHQD</sequence>
<proteinExistence type="predicted"/>
<reference evidence="1" key="1">
    <citation type="submission" date="2020-04" db="EMBL/GenBank/DDBJ databases">
        <authorList>
            <person name="Chiriac C."/>
            <person name="Salcher M."/>
            <person name="Ghai R."/>
            <person name="Kavagutti S V."/>
        </authorList>
    </citation>
    <scope>NUCLEOTIDE SEQUENCE</scope>
</reference>
<protein>
    <submittedName>
        <fullName evidence="1">Uncharacterized protein</fullName>
    </submittedName>
</protein>
<evidence type="ECO:0000313" key="1">
    <source>
        <dbReference type="EMBL" id="CAB4125246.1"/>
    </source>
</evidence>
<dbReference type="EMBL" id="LR796188">
    <property type="protein sequence ID" value="CAB4125246.1"/>
    <property type="molecule type" value="Genomic_DNA"/>
</dbReference>
<gene>
    <name evidence="1" type="ORF">UFOVP54_91</name>
</gene>